<dbReference type="OrthoDB" id="933657at2"/>
<evidence type="ECO:0000313" key="3">
    <source>
        <dbReference type="Proteomes" id="UP000305939"/>
    </source>
</evidence>
<dbReference type="AlphaFoldDB" id="A0A4S3M0C1"/>
<dbReference type="EMBL" id="SSMC01000002">
    <property type="protein sequence ID" value="THD67870.1"/>
    <property type="molecule type" value="Genomic_DNA"/>
</dbReference>
<accession>A0A4S3M0C1</accession>
<organism evidence="2 3">
    <name type="scientific">Robertkochia marina</name>
    <dbReference type="NCBI Taxonomy" id="1227945"/>
    <lineage>
        <taxon>Bacteria</taxon>
        <taxon>Pseudomonadati</taxon>
        <taxon>Bacteroidota</taxon>
        <taxon>Flavobacteriia</taxon>
        <taxon>Flavobacteriales</taxon>
        <taxon>Flavobacteriaceae</taxon>
        <taxon>Robertkochia</taxon>
    </lineage>
</organism>
<name>A0A4S3M0C1_9FLAO</name>
<proteinExistence type="predicted"/>
<feature type="transmembrane region" description="Helical" evidence="1">
    <location>
        <begin position="20"/>
        <end position="37"/>
    </location>
</feature>
<dbReference type="Proteomes" id="UP000305939">
    <property type="component" value="Unassembled WGS sequence"/>
</dbReference>
<gene>
    <name evidence="2" type="ORF">E7Z59_09480</name>
</gene>
<evidence type="ECO:0000256" key="1">
    <source>
        <dbReference type="SAM" id="Phobius"/>
    </source>
</evidence>
<keyword evidence="3" id="KW-1185">Reference proteome</keyword>
<sequence>MIRRKDINNQIMKRFFKRILYFFLFLVVLGGVLYLIFNEPLPQGEEGPEAEALAQTMLRSLNHVNYEKTRFLEWDFNGLHAYKWDRQTHTADVTWDDHRVILHLKDYGSSKVYTEGAEVNTEEKYALINKAVNYFNNDSFWVVAPFKIYDKGVERRLVKTDKYGDALLVTYTTGGSTPGDSYLWFFDDKGYPIGFKMWVSIIPIGGLKAGWKQWKFTETATNLPTGHKILFFDLKLNNVKGYGIIE</sequence>
<keyword evidence="1" id="KW-1133">Transmembrane helix</keyword>
<keyword evidence="1" id="KW-0472">Membrane</keyword>
<protein>
    <submittedName>
        <fullName evidence="2">Uncharacterized protein</fullName>
    </submittedName>
</protein>
<evidence type="ECO:0000313" key="2">
    <source>
        <dbReference type="EMBL" id="THD67870.1"/>
    </source>
</evidence>
<reference evidence="2 3" key="1">
    <citation type="submission" date="2019-04" db="EMBL/GenBank/DDBJ databases">
        <title>Draft genome sequence of Robertkochia marina CC-AMO-30D.</title>
        <authorList>
            <person name="Hameed A."/>
            <person name="Lin S.-Y."/>
            <person name="Shahina M."/>
            <person name="Lai W.-A."/>
            <person name="Young C.-C."/>
        </authorList>
    </citation>
    <scope>NUCLEOTIDE SEQUENCE [LARGE SCALE GENOMIC DNA]</scope>
    <source>
        <strain evidence="2 3">CC-AMO-30D</strain>
    </source>
</reference>
<comment type="caution">
    <text evidence="2">The sequence shown here is derived from an EMBL/GenBank/DDBJ whole genome shotgun (WGS) entry which is preliminary data.</text>
</comment>
<keyword evidence="1" id="KW-0812">Transmembrane</keyword>